<evidence type="ECO:0000256" key="2">
    <source>
        <dbReference type="SAM" id="MobiDB-lite"/>
    </source>
</evidence>
<dbReference type="HAMAP" id="MF_01506">
    <property type="entry name" value="Tlp"/>
    <property type="match status" value="1"/>
</dbReference>
<feature type="compositionally biased region" description="Basic and acidic residues" evidence="2">
    <location>
        <begin position="51"/>
        <end position="71"/>
    </location>
</feature>
<comment type="induction">
    <text evidence="1">Expressed only in the forespore compartment of sporulating cells.</text>
</comment>
<reference evidence="3 4" key="1">
    <citation type="submission" date="2021-01" db="EMBL/GenBank/DDBJ databases">
        <title>Genomic Encyclopedia of Type Strains, Phase IV (KMG-IV): sequencing the most valuable type-strain genomes for metagenomic binning, comparative biology and taxonomic classification.</title>
        <authorList>
            <person name="Goeker M."/>
        </authorList>
    </citation>
    <scope>NUCLEOTIDE SEQUENCE [LARGE SCALE GENOMIC DNA]</scope>
    <source>
        <strain evidence="3 4">DSM 24834</strain>
    </source>
</reference>
<accession>A0ABS2N808</accession>
<comment type="similarity">
    <text evidence="1">Belongs to the Tlp family.</text>
</comment>
<evidence type="ECO:0000256" key="1">
    <source>
        <dbReference type="HAMAP-Rule" id="MF_01506"/>
    </source>
</evidence>
<dbReference type="EMBL" id="JAFBDZ010000001">
    <property type="protein sequence ID" value="MBM7583894.1"/>
    <property type="molecule type" value="Genomic_DNA"/>
</dbReference>
<name>A0ABS2N808_9BACI</name>
<protein>
    <recommendedName>
        <fullName evidence="1">Small, acid-soluble spore protein Tlp</fullName>
    </recommendedName>
</protein>
<proteinExistence type="evidence at transcript level"/>
<evidence type="ECO:0000313" key="3">
    <source>
        <dbReference type="EMBL" id="MBM7583894.1"/>
    </source>
</evidence>
<evidence type="ECO:0000313" key="4">
    <source>
        <dbReference type="Proteomes" id="UP001646157"/>
    </source>
</evidence>
<comment type="caution">
    <text evidence="3">The sequence shown here is derived from an EMBL/GenBank/DDBJ whole genome shotgun (WGS) entry which is preliminary data.</text>
</comment>
<dbReference type="RefSeq" id="WP_205168115.1">
    <property type="nucleotide sequence ID" value="NZ_JAFBDZ010000001.1"/>
</dbReference>
<dbReference type="NCBIfam" id="TIGR03090">
    <property type="entry name" value="SASP_tlp"/>
    <property type="match status" value="1"/>
</dbReference>
<keyword evidence="1" id="KW-0749">Sporulation</keyword>
<dbReference type="InterPro" id="IPR017524">
    <property type="entry name" value="SASP_thioredoxin-like"/>
</dbReference>
<comment type="subcellular location">
    <subcellularLocation>
        <location evidence="1">Spore core</location>
    </subcellularLocation>
</comment>
<sequence>MAENRPKPDDRSDNVEKLQSMVFHTIENMERAEESMAYTDSEEQLQSIQAKNERRRESIDAFRSEIKDEARQNNQNENR</sequence>
<keyword evidence="4" id="KW-1185">Reference proteome</keyword>
<dbReference type="Proteomes" id="UP001646157">
    <property type="component" value="Unassembled WGS sequence"/>
</dbReference>
<feature type="region of interest" description="Disordered" evidence="2">
    <location>
        <begin position="31"/>
        <end position="79"/>
    </location>
</feature>
<dbReference type="Pfam" id="PF19824">
    <property type="entry name" value="Tlp"/>
    <property type="match status" value="1"/>
</dbReference>
<gene>
    <name evidence="1" type="primary">tlp</name>
    <name evidence="3" type="ORF">JOC86_000431</name>
</gene>
<organism evidence="3 4">
    <name type="scientific">Rossellomorea pakistanensis</name>
    <dbReference type="NCBI Taxonomy" id="992288"/>
    <lineage>
        <taxon>Bacteria</taxon>
        <taxon>Bacillati</taxon>
        <taxon>Bacillota</taxon>
        <taxon>Bacilli</taxon>
        <taxon>Bacillales</taxon>
        <taxon>Bacillaceae</taxon>
        <taxon>Rossellomorea</taxon>
    </lineage>
</organism>